<evidence type="ECO:0008006" key="3">
    <source>
        <dbReference type="Google" id="ProtNLM"/>
    </source>
</evidence>
<dbReference type="RefSeq" id="WP_219529033.1">
    <property type="nucleotide sequence ID" value="NZ_JAHKRM010000005.1"/>
</dbReference>
<reference evidence="2" key="1">
    <citation type="journal article" date="2019" name="Int. J. Syst. Evol. Microbiol.">
        <title>The Global Catalogue of Microorganisms (GCM) 10K type strain sequencing project: providing services to taxonomists for standard genome sequencing and annotation.</title>
        <authorList>
            <consortium name="The Broad Institute Genomics Platform"/>
            <consortium name="The Broad Institute Genome Sequencing Center for Infectious Disease"/>
            <person name="Wu L."/>
            <person name="Ma J."/>
        </authorList>
    </citation>
    <scope>NUCLEOTIDE SEQUENCE [LARGE SCALE GENOMIC DNA]</scope>
    <source>
        <strain evidence="2">CGMCC 1.15399</strain>
    </source>
</reference>
<proteinExistence type="predicted"/>
<keyword evidence="2" id="KW-1185">Reference proteome</keyword>
<evidence type="ECO:0000313" key="1">
    <source>
        <dbReference type="EMBL" id="MFD1545080.1"/>
    </source>
</evidence>
<dbReference type="EMBL" id="JBHUCM010000045">
    <property type="protein sequence ID" value="MFD1545080.1"/>
    <property type="molecule type" value="Genomic_DNA"/>
</dbReference>
<accession>A0ABW4GRG5</accession>
<name>A0ABW4GRG5_9ACTN</name>
<evidence type="ECO:0000313" key="2">
    <source>
        <dbReference type="Proteomes" id="UP001597097"/>
    </source>
</evidence>
<dbReference type="Proteomes" id="UP001597097">
    <property type="component" value="Unassembled WGS sequence"/>
</dbReference>
<gene>
    <name evidence="1" type="ORF">ACFSJ0_49125</name>
</gene>
<protein>
    <recommendedName>
        <fullName evidence="3">Tetratricopeptide repeat protein</fullName>
    </recommendedName>
</protein>
<comment type="caution">
    <text evidence="1">The sequence shown here is derived from an EMBL/GenBank/DDBJ whole genome shotgun (WGS) entry which is preliminary data.</text>
</comment>
<sequence length="920" mass="100420">MLADLVAELRSAERTFLYTGNVELLDRAETLIGGDLADVPFAAPTRPWLSLLRYDRTGKEAHLDAAIGVLEASSWSDPRLIPLAAAVLLRRCARDGDVTDLDHAIEAGSEHACGAQAGPLWLDPAWRLMDLSRARLERYRLGADEADLRHAVDTARRAAKNAGERIVRAMCLGHLALCEQELYLASGTRSLLDRAIRRYERALAMAGTSPVVRPMLLTEYGTALQDRFAEDQDLADADCAITLAREAAQAQACRPDLACHWVNHGTALMTRYESTGDPADLDEALRRWNEAMDMLPAGSPYRPAFHDRLAYGFLTRWEHGHGTEADVELAVSHGRPAVREGASRPEALVYRNHLTQALSHRWRIGRAPADLDEAVTVVAGAVEAPGNAQALLPDLLANLAHTLLNRYEALGDPEDIEAALQVMHRLNGRDLRQAQRATCTAAVARALTLRYEAAGSPADLAAGIAAARRSLAGGPDITGDARLSWLVRLVHLRYLRYGRRRDLDLAIRSMATAIGDEAGADNLGNLAALLSERYERDGDPADQAEALSLGRRALQGNVSESAHLGNNLAAALHDRFHSEGRWDELEEAVAHHREALALEAATSPRLPTMLNNFGGVLQDVYLYSEDAGLDEAIDAHRRAVELCPAASPHRPGCLATLGAALQLRFERDRRPADLNRAVDLYEQALEALDAGAPDRTMVLANLASVLHLRAMASGRRADHDRVVDVFRSALRRVRGPRPVRAILLSNYAQALAERHDRFGHPYRRAEVLGAYRKAAAASQGQGVMRLHTMTAFGTWTARRGLWPLAVEACHAAVEARRALFGVQRERAHQTSWLRWGEDVNAAEAVARIRCGMPGKAVAALDGGRALGLSEALETRTLPDRLRAQGHDELAARYERAVARLARALTARAVEATRPGLPGRA</sequence>
<organism evidence="1 2">
    <name type="scientific">Nonomuraea guangzhouensis</name>
    <dbReference type="NCBI Taxonomy" id="1291555"/>
    <lineage>
        <taxon>Bacteria</taxon>
        <taxon>Bacillati</taxon>
        <taxon>Actinomycetota</taxon>
        <taxon>Actinomycetes</taxon>
        <taxon>Streptosporangiales</taxon>
        <taxon>Streptosporangiaceae</taxon>
        <taxon>Nonomuraea</taxon>
    </lineage>
</organism>